<dbReference type="GO" id="GO:0018677">
    <property type="term" value="F:pentachlorophenol monooxygenase activity"/>
    <property type="evidence" value="ECO:0007669"/>
    <property type="project" value="UniProtKB-EC"/>
</dbReference>
<keyword evidence="4" id="KW-1185">Reference proteome</keyword>
<evidence type="ECO:0000313" key="4">
    <source>
        <dbReference type="Proteomes" id="UP000033900"/>
    </source>
</evidence>
<dbReference type="RefSeq" id="WP_045258216.1">
    <property type="nucleotide sequence ID" value="NZ_JYJB01000010.1"/>
</dbReference>
<accession>A0A0M2HM06</accession>
<dbReference type="OrthoDB" id="4246007at2"/>
<organism evidence="3 4">
    <name type="scientific">Microbacterium hydrocarbonoxydans</name>
    <dbReference type="NCBI Taxonomy" id="273678"/>
    <lineage>
        <taxon>Bacteria</taxon>
        <taxon>Bacillati</taxon>
        <taxon>Actinomycetota</taxon>
        <taxon>Actinomycetes</taxon>
        <taxon>Micrococcales</taxon>
        <taxon>Microbacteriaceae</taxon>
        <taxon>Microbacterium</taxon>
    </lineage>
</organism>
<dbReference type="GO" id="GO:0019622">
    <property type="term" value="P:3-(3-hydroxy)phenylpropionate catabolic process"/>
    <property type="evidence" value="ECO:0007669"/>
    <property type="project" value="TreeGrafter"/>
</dbReference>
<reference evidence="3 4" key="1">
    <citation type="submission" date="2015-02" db="EMBL/GenBank/DDBJ databases">
        <title>Draft genome sequences of ten Microbacterium spp. with emphasis on heavy metal contaminated environments.</title>
        <authorList>
            <person name="Corretto E."/>
        </authorList>
    </citation>
    <scope>NUCLEOTIDE SEQUENCE [LARGE SCALE GENOMIC DNA]</scope>
    <source>
        <strain evidence="3 4">SA35</strain>
    </source>
</reference>
<dbReference type="InterPro" id="IPR036188">
    <property type="entry name" value="FAD/NAD-bd_sf"/>
</dbReference>
<dbReference type="InterPro" id="IPR002938">
    <property type="entry name" value="FAD-bd"/>
</dbReference>
<dbReference type="PANTHER" id="PTHR43476:SF3">
    <property type="entry name" value="FAD-BINDING MONOOXYGENASE"/>
    <property type="match status" value="1"/>
</dbReference>
<protein>
    <submittedName>
        <fullName evidence="3">Pentachlorophenol 4-monooxygenase</fullName>
        <ecNumber evidence="3">1.14.13.50</ecNumber>
    </submittedName>
</protein>
<dbReference type="EMBL" id="JYJB01000010">
    <property type="protein sequence ID" value="KJL45963.1"/>
    <property type="molecule type" value="Genomic_DNA"/>
</dbReference>
<dbReference type="EC" id="1.14.13.50" evidence="3"/>
<dbReference type="PANTHER" id="PTHR43476">
    <property type="entry name" value="3-(3-HYDROXY-PHENYL)PROPIONATE/3-HYDROXYCINNAMIC ACID HYDROXYLASE"/>
    <property type="match status" value="1"/>
</dbReference>
<evidence type="ECO:0000313" key="3">
    <source>
        <dbReference type="EMBL" id="KJL45963.1"/>
    </source>
</evidence>
<dbReference type="STRING" id="273678.RS84_02582"/>
<dbReference type="Pfam" id="PF01494">
    <property type="entry name" value="FAD_binding_3"/>
    <property type="match status" value="1"/>
</dbReference>
<dbReference type="PATRIC" id="fig|273678.4.peg.2585"/>
<dbReference type="AlphaFoldDB" id="A0A0M2HM06"/>
<dbReference type="SUPFAM" id="SSF51905">
    <property type="entry name" value="FAD/NAD(P)-binding domain"/>
    <property type="match status" value="1"/>
</dbReference>
<dbReference type="InterPro" id="IPR050631">
    <property type="entry name" value="PheA/TfdB_FAD_monoxygenase"/>
</dbReference>
<sequence>MPHHDVVIVGAGPVGLMLACLLAQREVDVVVCERRPDADTRSRAIGIHRPGLDALDAAGIGAAVRGEALALEGGEVRSRGRMLAELDFAPERPVLVLPQRRTDDLLRHRLGVLARGALRQGHVVRSVRDEEEFVRVAVDAGHGLREITGSFAVVADGVHSGIREQLGIEWRERAGAGRYSMLDVPDDAERARAVLHCEPAGLVESFPMPGARRRWVVRHGGARPLDTATALRSEIERRTGIRPAFPDDLVPVVFDVAQHAAAAFADGRIVLLGDAAHEVSPIGGQGMNLGWADAVRLAVGIIRGLERGQPDFRSYARRSARAARRAQRRAAFYMSMGAPAAGAPLVMREQVIRVLGSRPLRGCASGLITMRGV</sequence>
<gene>
    <name evidence="3" type="primary">pcpB_2</name>
    <name evidence="3" type="ORF">RS84_02582</name>
</gene>
<dbReference type="Gene3D" id="3.30.70.2450">
    <property type="match status" value="1"/>
</dbReference>
<keyword evidence="3" id="KW-0503">Monooxygenase</keyword>
<dbReference type="PRINTS" id="PR00420">
    <property type="entry name" value="RNGMNOXGNASE"/>
</dbReference>
<proteinExistence type="predicted"/>
<dbReference type="GO" id="GO:0071949">
    <property type="term" value="F:FAD binding"/>
    <property type="evidence" value="ECO:0007669"/>
    <property type="project" value="InterPro"/>
</dbReference>
<dbReference type="Gene3D" id="3.50.50.60">
    <property type="entry name" value="FAD/NAD(P)-binding domain"/>
    <property type="match status" value="1"/>
</dbReference>
<keyword evidence="1 3" id="KW-0560">Oxidoreductase</keyword>
<dbReference type="Proteomes" id="UP000033900">
    <property type="component" value="Unassembled WGS sequence"/>
</dbReference>
<feature type="domain" description="FAD-binding" evidence="2">
    <location>
        <begin position="5"/>
        <end position="328"/>
    </location>
</feature>
<evidence type="ECO:0000256" key="1">
    <source>
        <dbReference type="ARBA" id="ARBA00023002"/>
    </source>
</evidence>
<name>A0A0M2HM06_9MICO</name>
<dbReference type="GO" id="GO:0008688">
    <property type="term" value="F:3-(3-hydroxyphenyl)propionate hydroxylase activity"/>
    <property type="evidence" value="ECO:0007669"/>
    <property type="project" value="TreeGrafter"/>
</dbReference>
<comment type="caution">
    <text evidence="3">The sequence shown here is derived from an EMBL/GenBank/DDBJ whole genome shotgun (WGS) entry which is preliminary data.</text>
</comment>
<evidence type="ECO:0000259" key="2">
    <source>
        <dbReference type="Pfam" id="PF01494"/>
    </source>
</evidence>